<dbReference type="GO" id="GO:0006351">
    <property type="term" value="P:DNA-templated transcription"/>
    <property type="evidence" value="ECO:0007669"/>
    <property type="project" value="InterPro"/>
</dbReference>
<keyword evidence="4" id="KW-0539">Nucleus</keyword>
<comment type="subcellular location">
    <subcellularLocation>
        <location evidence="1">Nucleus</location>
    </subcellularLocation>
</comment>
<dbReference type="InterPro" id="IPR036864">
    <property type="entry name" value="Zn2-C6_fun-type_DNA-bd_sf"/>
</dbReference>
<dbReference type="KEGG" id="asau:88175121"/>
<evidence type="ECO:0000313" key="6">
    <source>
        <dbReference type="EMBL" id="WPK26699.1"/>
    </source>
</evidence>
<dbReference type="InterPro" id="IPR007219">
    <property type="entry name" value="XnlR_reg_dom"/>
</dbReference>
<dbReference type="Pfam" id="PF04082">
    <property type="entry name" value="Fungal_trans"/>
    <property type="match status" value="1"/>
</dbReference>
<dbReference type="PANTHER" id="PTHR46910:SF3">
    <property type="entry name" value="HALOTOLERANCE PROTEIN 9-RELATED"/>
    <property type="match status" value="1"/>
</dbReference>
<keyword evidence="3" id="KW-0238">DNA-binding</keyword>
<evidence type="ECO:0000259" key="5">
    <source>
        <dbReference type="PROSITE" id="PS50048"/>
    </source>
</evidence>
<dbReference type="PANTHER" id="PTHR46910">
    <property type="entry name" value="TRANSCRIPTION FACTOR PDR1"/>
    <property type="match status" value="1"/>
</dbReference>
<organism evidence="6 7">
    <name type="scientific">Australozyma saopauloensis</name>
    <dbReference type="NCBI Taxonomy" id="291208"/>
    <lineage>
        <taxon>Eukaryota</taxon>
        <taxon>Fungi</taxon>
        <taxon>Dikarya</taxon>
        <taxon>Ascomycota</taxon>
        <taxon>Saccharomycotina</taxon>
        <taxon>Pichiomycetes</taxon>
        <taxon>Metschnikowiaceae</taxon>
        <taxon>Australozyma</taxon>
    </lineage>
</organism>
<dbReference type="AlphaFoldDB" id="A0AAX4HDJ9"/>
<dbReference type="Pfam" id="PF00172">
    <property type="entry name" value="Zn_clus"/>
    <property type="match status" value="1"/>
</dbReference>
<dbReference type="GO" id="GO:0000981">
    <property type="term" value="F:DNA-binding transcription factor activity, RNA polymerase II-specific"/>
    <property type="evidence" value="ECO:0007669"/>
    <property type="project" value="InterPro"/>
</dbReference>
<dbReference type="GO" id="GO:0008270">
    <property type="term" value="F:zinc ion binding"/>
    <property type="evidence" value="ECO:0007669"/>
    <property type="project" value="InterPro"/>
</dbReference>
<evidence type="ECO:0000256" key="2">
    <source>
        <dbReference type="ARBA" id="ARBA00022723"/>
    </source>
</evidence>
<sequence>MKSIVFPAQNSNFKSRKRAFGCCQRCRTKRIKCNMYLSNFTTHGCENCQKKGQECSLVDGSNGNVSSNETAALSREASVKIEDLGGASVAAAGYERVEGYLDAMRAAPEEVTPQYLKKAFGFNLSLILDELYQYLLYGHPKAVIESRLEEDVTKYHESGVIVLELKEEELPASKQSQLRHFKSWAHFQFLLQIHAFTLSSRRFHFKTAEIKKLVDIYFFKINGIFPIICEEEFWSLFSAGTEPSIVVFAMILLILRDKLAENVFRQVFARVEESSGNDERFYLDLESFIDELNFKIRQLYLILNDLGDYNKINRLVTMLLLSLYHRYDRLGGEQSSHDLTCGINLAFALAIHMKPTKKFYTKEKAAYLSDLWWTCYIMDRFNSVTNFKCFFIKHEDFNLDLPYENLNLLQLVQLAKSFENMLVALYQPFNNVHMKDQNNDLQSRLRIFNAADFQDLEFDLCSQEIASDSMNFIDIPGIDDLQTLKAKYVEDTIRLLSRLINNTIILVSQKGFFNDPAIHNLVPKKSILRASGNVLWYMKKIPENLVLQAPILIFCLLLSMSCGLKMRARNVLGTNDRELEDVKPSFEIEGYMLELEKFRKGWWIVDDVYKLSKDFIEQLKETEKKRKDIELSIQNRDENNTHQLQAGELRSANSSASIQNILQVAAQDSIDPFSVDGSNFFSGWDLSKIAQYDNFFENMQDDLLSIDMFSM</sequence>
<dbReference type="GO" id="GO:0005634">
    <property type="term" value="C:nucleus"/>
    <property type="evidence" value="ECO:0007669"/>
    <property type="project" value="UniProtKB-SubCell"/>
</dbReference>
<dbReference type="RefSeq" id="XP_062879079.1">
    <property type="nucleotide sequence ID" value="XM_063023009.1"/>
</dbReference>
<keyword evidence="7" id="KW-1185">Reference proteome</keyword>
<evidence type="ECO:0000256" key="3">
    <source>
        <dbReference type="ARBA" id="ARBA00023125"/>
    </source>
</evidence>
<dbReference type="GO" id="GO:0003677">
    <property type="term" value="F:DNA binding"/>
    <property type="evidence" value="ECO:0007669"/>
    <property type="project" value="UniProtKB-KW"/>
</dbReference>
<dbReference type="CDD" id="cd12148">
    <property type="entry name" value="fungal_TF_MHR"/>
    <property type="match status" value="1"/>
</dbReference>
<protein>
    <recommendedName>
        <fullName evidence="5">Zn(2)-C6 fungal-type domain-containing protein</fullName>
    </recommendedName>
</protein>
<proteinExistence type="predicted"/>
<gene>
    <name evidence="6" type="ORF">PUMCH_004059</name>
</gene>
<evidence type="ECO:0000256" key="4">
    <source>
        <dbReference type="ARBA" id="ARBA00023242"/>
    </source>
</evidence>
<keyword evidence="2" id="KW-0479">Metal-binding</keyword>
<dbReference type="EMBL" id="CP138898">
    <property type="protein sequence ID" value="WPK26699.1"/>
    <property type="molecule type" value="Genomic_DNA"/>
</dbReference>
<dbReference type="SMART" id="SM00906">
    <property type="entry name" value="Fungal_trans"/>
    <property type="match status" value="1"/>
</dbReference>
<evidence type="ECO:0000313" key="7">
    <source>
        <dbReference type="Proteomes" id="UP001338582"/>
    </source>
</evidence>
<dbReference type="InterPro" id="IPR050987">
    <property type="entry name" value="AtrR-like"/>
</dbReference>
<dbReference type="CDD" id="cd00067">
    <property type="entry name" value="GAL4"/>
    <property type="match status" value="1"/>
</dbReference>
<name>A0AAX4HDJ9_9ASCO</name>
<dbReference type="PROSITE" id="PS50048">
    <property type="entry name" value="ZN2_CY6_FUNGAL_2"/>
    <property type="match status" value="1"/>
</dbReference>
<evidence type="ECO:0000256" key="1">
    <source>
        <dbReference type="ARBA" id="ARBA00004123"/>
    </source>
</evidence>
<reference evidence="6 7" key="1">
    <citation type="submission" date="2023-10" db="EMBL/GenBank/DDBJ databases">
        <title>Draft Genome Sequence of Candida saopaulonensis from a very Premature Infant with Sepsis.</title>
        <authorList>
            <person name="Ning Y."/>
            <person name="Dai R."/>
            <person name="Xiao M."/>
            <person name="Xu Y."/>
            <person name="Yan Q."/>
            <person name="Zhang L."/>
        </authorList>
    </citation>
    <scope>NUCLEOTIDE SEQUENCE [LARGE SCALE GENOMIC DNA]</scope>
    <source>
        <strain evidence="6 7">19XY460</strain>
    </source>
</reference>
<feature type="domain" description="Zn(2)-C6 fungal-type" evidence="5">
    <location>
        <begin position="22"/>
        <end position="57"/>
    </location>
</feature>
<dbReference type="InterPro" id="IPR001138">
    <property type="entry name" value="Zn2Cys6_DnaBD"/>
</dbReference>
<dbReference type="Proteomes" id="UP001338582">
    <property type="component" value="Chromosome 5"/>
</dbReference>
<dbReference type="SUPFAM" id="SSF57701">
    <property type="entry name" value="Zn2/Cys6 DNA-binding domain"/>
    <property type="match status" value="1"/>
</dbReference>
<dbReference type="GeneID" id="88175121"/>
<accession>A0AAX4HDJ9</accession>
<dbReference type="Gene3D" id="4.10.240.10">
    <property type="entry name" value="Zn(2)-C6 fungal-type DNA-binding domain"/>
    <property type="match status" value="1"/>
</dbReference>